<name>A0ACA9SEG8_9GLOM</name>
<evidence type="ECO:0000313" key="1">
    <source>
        <dbReference type="EMBL" id="CAG8835594.1"/>
    </source>
</evidence>
<reference evidence="1" key="1">
    <citation type="submission" date="2021-06" db="EMBL/GenBank/DDBJ databases">
        <authorList>
            <person name="Kallberg Y."/>
            <person name="Tangrot J."/>
            <person name="Rosling A."/>
        </authorList>
    </citation>
    <scope>NUCLEOTIDE SEQUENCE</scope>
    <source>
        <strain evidence="1">MA461A</strain>
    </source>
</reference>
<feature type="non-terminal residue" evidence="1">
    <location>
        <position position="1"/>
    </location>
</feature>
<evidence type="ECO:0000313" key="2">
    <source>
        <dbReference type="Proteomes" id="UP000789920"/>
    </source>
</evidence>
<proteinExistence type="predicted"/>
<protein>
    <submittedName>
        <fullName evidence="1">15384_t:CDS:1</fullName>
    </submittedName>
</protein>
<accession>A0ACA9SEG8</accession>
<keyword evidence="2" id="KW-1185">Reference proteome</keyword>
<sequence length="219" mass="25854">IINIALKLGERPSNESIESFKETFNVYNTDKDNIINSSLTTLETLSMEDKEINMKYCHDTTCKFMFPYYHQEQETRANIHTRVYIQLARALNRTVVLANVGNSNVQACSPHSYDFYYDTEALQKQYPDIRFITQDKFMEWAKERKISPVTLHSWIIQDGRNDSFTVREKKIMGLYDSVEFGIDEKKSFCIDKFNLNITNYKEFHTGIVEKPENLKEFFF</sequence>
<feature type="non-terminal residue" evidence="1">
    <location>
        <position position="219"/>
    </location>
</feature>
<gene>
    <name evidence="1" type="ORF">RPERSI_LOCUS29603</name>
</gene>
<comment type="caution">
    <text evidence="1">The sequence shown here is derived from an EMBL/GenBank/DDBJ whole genome shotgun (WGS) entry which is preliminary data.</text>
</comment>
<organism evidence="1 2">
    <name type="scientific">Racocetra persica</name>
    <dbReference type="NCBI Taxonomy" id="160502"/>
    <lineage>
        <taxon>Eukaryota</taxon>
        <taxon>Fungi</taxon>
        <taxon>Fungi incertae sedis</taxon>
        <taxon>Mucoromycota</taxon>
        <taxon>Glomeromycotina</taxon>
        <taxon>Glomeromycetes</taxon>
        <taxon>Diversisporales</taxon>
        <taxon>Gigasporaceae</taxon>
        <taxon>Racocetra</taxon>
    </lineage>
</organism>
<dbReference type="Proteomes" id="UP000789920">
    <property type="component" value="Unassembled WGS sequence"/>
</dbReference>
<dbReference type="EMBL" id="CAJVQC010112297">
    <property type="protein sequence ID" value="CAG8835594.1"/>
    <property type="molecule type" value="Genomic_DNA"/>
</dbReference>